<gene>
    <name evidence="4" type="ORF">LYPA_23C011234</name>
</gene>
<keyword evidence="1" id="KW-0325">Glycoprotein</keyword>
<dbReference type="Gene3D" id="2.130.10.10">
    <property type="entry name" value="YVTN repeat-like/Quinoprotein amine dehydrogenase"/>
    <property type="match status" value="1"/>
</dbReference>
<dbReference type="AlphaFoldDB" id="A0A485N5J3"/>
<dbReference type="Proteomes" id="UP000386466">
    <property type="component" value="Unassembled WGS sequence"/>
</dbReference>
<evidence type="ECO:0000259" key="3">
    <source>
        <dbReference type="PROSITE" id="PS51004"/>
    </source>
</evidence>
<dbReference type="EMBL" id="CAAGRJ010011858">
    <property type="protein sequence ID" value="VFV28720.1"/>
    <property type="molecule type" value="Genomic_DNA"/>
</dbReference>
<dbReference type="PROSITE" id="PS51004">
    <property type="entry name" value="SEMA"/>
    <property type="match status" value="1"/>
</dbReference>
<proteinExistence type="predicted"/>
<reference evidence="4 5" key="1">
    <citation type="submission" date="2019-01" db="EMBL/GenBank/DDBJ databases">
        <authorList>
            <person name="Alioto T."/>
            <person name="Alioto T."/>
        </authorList>
    </citation>
    <scope>NUCLEOTIDE SEQUENCE [LARGE SCALE GENOMIC DNA]</scope>
</reference>
<sequence>CGTVDQGLYMNLTERNLQDAQKFILMHEVVQPVTSVPSFMEDNSRFSHVAVDVVQGRDMLVHIIYLATGRNCLLIEELLTIF</sequence>
<dbReference type="InterPro" id="IPR001627">
    <property type="entry name" value="Semap_dom"/>
</dbReference>
<organism evidence="4 5">
    <name type="scientific">Lynx pardinus</name>
    <name type="common">Iberian lynx</name>
    <name type="synonym">Felis pardina</name>
    <dbReference type="NCBI Taxonomy" id="191816"/>
    <lineage>
        <taxon>Eukaryota</taxon>
        <taxon>Metazoa</taxon>
        <taxon>Chordata</taxon>
        <taxon>Craniata</taxon>
        <taxon>Vertebrata</taxon>
        <taxon>Euteleostomi</taxon>
        <taxon>Mammalia</taxon>
        <taxon>Eutheria</taxon>
        <taxon>Laurasiatheria</taxon>
        <taxon>Carnivora</taxon>
        <taxon>Feliformia</taxon>
        <taxon>Felidae</taxon>
        <taxon>Felinae</taxon>
        <taxon>Lynx</taxon>
    </lineage>
</organism>
<evidence type="ECO:0000256" key="1">
    <source>
        <dbReference type="ARBA" id="ARBA00023180"/>
    </source>
</evidence>
<dbReference type="InterPro" id="IPR036352">
    <property type="entry name" value="Semap_dom_sf"/>
</dbReference>
<dbReference type="SUPFAM" id="SSF101912">
    <property type="entry name" value="Sema domain"/>
    <property type="match status" value="1"/>
</dbReference>
<comment type="caution">
    <text evidence="2">Lacks conserved residue(s) required for the propagation of feature annotation.</text>
</comment>
<protein>
    <submittedName>
        <fullName evidence="4">Semaphorin 5a</fullName>
    </submittedName>
</protein>
<dbReference type="InterPro" id="IPR015943">
    <property type="entry name" value="WD40/YVTN_repeat-like_dom_sf"/>
</dbReference>
<feature type="non-terminal residue" evidence="4">
    <location>
        <position position="1"/>
    </location>
</feature>
<accession>A0A485N5J3</accession>
<dbReference type="Pfam" id="PF01403">
    <property type="entry name" value="Sema"/>
    <property type="match status" value="1"/>
</dbReference>
<keyword evidence="5" id="KW-1185">Reference proteome</keyword>
<evidence type="ECO:0000256" key="2">
    <source>
        <dbReference type="PROSITE-ProRule" id="PRU00352"/>
    </source>
</evidence>
<feature type="domain" description="Sema" evidence="3">
    <location>
        <begin position="1"/>
        <end position="82"/>
    </location>
</feature>
<evidence type="ECO:0000313" key="5">
    <source>
        <dbReference type="Proteomes" id="UP000386466"/>
    </source>
</evidence>
<evidence type="ECO:0000313" key="4">
    <source>
        <dbReference type="EMBL" id="VFV28720.1"/>
    </source>
</evidence>
<name>A0A485N5J3_LYNPA</name>